<dbReference type="AlphaFoldDB" id="A0A6I0EYX1"/>
<dbReference type="EMBL" id="WBXO01000002">
    <property type="protein sequence ID" value="KAB2953706.1"/>
    <property type="molecule type" value="Genomic_DNA"/>
</dbReference>
<keyword evidence="2" id="KW-1185">Reference proteome</keyword>
<dbReference type="InterPro" id="IPR025935">
    <property type="entry name" value="AbiH"/>
</dbReference>
<gene>
    <name evidence="1" type="ORF">F9B85_03550</name>
</gene>
<organism evidence="1 2">
    <name type="scientific">Heliorestis acidaminivorans</name>
    <dbReference type="NCBI Taxonomy" id="553427"/>
    <lineage>
        <taxon>Bacteria</taxon>
        <taxon>Bacillati</taxon>
        <taxon>Bacillota</taxon>
        <taxon>Clostridia</taxon>
        <taxon>Eubacteriales</taxon>
        <taxon>Heliobacteriaceae</taxon>
        <taxon>Heliorestis</taxon>
    </lineage>
</organism>
<reference evidence="1 2" key="1">
    <citation type="submission" date="2019-10" db="EMBL/GenBank/DDBJ databases">
        <title>Whole-genome sequence of the extremophile Heliorestis acidaminivorans DSM 24790.</title>
        <authorList>
            <person name="Kyndt J.A."/>
            <person name="Meyer T.E."/>
        </authorList>
    </citation>
    <scope>NUCLEOTIDE SEQUENCE [LARGE SCALE GENOMIC DNA]</scope>
    <source>
        <strain evidence="1 2">DSM 24790</strain>
    </source>
</reference>
<evidence type="ECO:0000313" key="2">
    <source>
        <dbReference type="Proteomes" id="UP000468766"/>
    </source>
</evidence>
<dbReference type="Proteomes" id="UP000468766">
    <property type="component" value="Unassembled WGS sequence"/>
</dbReference>
<protein>
    <recommendedName>
        <fullName evidence="3">Bacteriophage abortive infection AbiH</fullName>
    </recommendedName>
</protein>
<dbReference type="Pfam" id="PF14253">
    <property type="entry name" value="AbiH"/>
    <property type="match status" value="1"/>
</dbReference>
<name>A0A6I0EYX1_9FIRM</name>
<accession>A0A6I0EYX1</accession>
<dbReference type="RefSeq" id="WP_151618614.1">
    <property type="nucleotide sequence ID" value="NZ_WBXO01000002.1"/>
</dbReference>
<comment type="caution">
    <text evidence="1">The sequence shown here is derived from an EMBL/GenBank/DDBJ whole genome shotgun (WGS) entry which is preliminary data.</text>
</comment>
<evidence type="ECO:0008006" key="3">
    <source>
        <dbReference type="Google" id="ProtNLM"/>
    </source>
</evidence>
<evidence type="ECO:0000313" key="1">
    <source>
        <dbReference type="EMBL" id="KAB2953706.1"/>
    </source>
</evidence>
<dbReference type="OrthoDB" id="9810135at2"/>
<sequence>MAIQQPKTLYIIGNGFDLSHGVKSSYYEFRDFIKRRDKSLSFEMDTYFECENFWGDFENNLAFLSREMVMESVDTMLDTFMDTFDEDDDDFSYADYFAAIETGTQVVPDLTENLPKRFKQWIKTLQPQSGKNKVCDAMLNPDVILINFNYTEFLESLYGVPATNILYIHGDRRDTKNNLILGHGRNPDKDFKDWFERNKSDKRFSHYRRGRKGGKYRNDSLTYLTYFQKDESKGNWRNPIRYYAADHASRTIEGYFTDSAKKTDEIIIDNRPFFDTLKNIEEIVVIGHSLSPVDHPYFRKIIECNEDPRKLRWKISWYSDGDKDRIRKFAAMMGIDEQKIELFQL</sequence>
<proteinExistence type="predicted"/>